<dbReference type="InterPro" id="IPR000860">
    <property type="entry name" value="HemC"/>
</dbReference>
<comment type="subunit">
    <text evidence="4 8">Monomer.</text>
</comment>
<evidence type="ECO:0000313" key="12">
    <source>
        <dbReference type="Proteomes" id="UP000657006"/>
    </source>
</evidence>
<dbReference type="PIRSF" id="PIRSF001438">
    <property type="entry name" value="4pyrrol_synth_OHMeBilane_synth"/>
    <property type="match status" value="1"/>
</dbReference>
<comment type="miscellaneous">
    <text evidence="8">The porphobilinogen subunits are added to the dipyrromethane group.</text>
</comment>
<dbReference type="PROSITE" id="PS00533">
    <property type="entry name" value="PORPHOBILINOGEN_DEAM"/>
    <property type="match status" value="1"/>
</dbReference>
<dbReference type="InterPro" id="IPR022417">
    <property type="entry name" value="Porphobilin_deaminase_N"/>
</dbReference>
<evidence type="ECO:0000256" key="4">
    <source>
        <dbReference type="ARBA" id="ARBA00011245"/>
    </source>
</evidence>
<dbReference type="PANTHER" id="PTHR11557:SF0">
    <property type="entry name" value="PORPHOBILINOGEN DEAMINASE"/>
    <property type="match status" value="1"/>
</dbReference>
<name>A0A926DQU5_9FIRM</name>
<sequence>MKIRVGSRDSRLAVIQAEMVMDCIQRHHPEMDVELVTMKTTGDKILDRTLDQIGGKGLFVKELDRALLAGEVDITVHSYKDMPMEQDSRLPIVAVSAREIPFDALVLPSGRRQMDPSKPIGCASARRQIQLEALFPGTEIRPVRGNVQTRLAKLESGEYGALVLACAGLKRLGLEDRVSRVFTQQEMLPAACQGILAVQAREGMDVSFLREFHHASVHIIACAERSFVAELNGGCSAPIAAFATIAHDQLTLEGLYQEESTRRVLRDRITGPCTDAVELGRRLARRMREEAETR</sequence>
<comment type="caution">
    <text evidence="11">The sequence shown here is derived from an EMBL/GenBank/DDBJ whole genome shotgun (WGS) entry which is preliminary data.</text>
</comment>
<dbReference type="FunFam" id="3.40.190.10:FF:000005">
    <property type="entry name" value="Porphobilinogen deaminase"/>
    <property type="match status" value="1"/>
</dbReference>
<dbReference type="Proteomes" id="UP000657006">
    <property type="component" value="Unassembled WGS sequence"/>
</dbReference>
<protein>
    <recommendedName>
        <fullName evidence="8">Porphobilinogen deaminase</fullName>
        <shortName evidence="8">PBG</shortName>
        <ecNumber evidence="8">2.5.1.61</ecNumber>
    </recommendedName>
    <alternativeName>
        <fullName evidence="8">Hydroxymethylbilane synthase</fullName>
        <shortName evidence="8">HMBS</shortName>
    </alternativeName>
    <alternativeName>
        <fullName evidence="8">Pre-uroporphyrinogen synthase</fullName>
    </alternativeName>
</protein>
<dbReference type="InterPro" id="IPR022418">
    <property type="entry name" value="Porphobilinogen_deaminase_C"/>
</dbReference>
<keyword evidence="12" id="KW-1185">Reference proteome</keyword>
<dbReference type="InterPro" id="IPR036803">
    <property type="entry name" value="Porphobilinogen_deaminase_C_sf"/>
</dbReference>
<evidence type="ECO:0000256" key="6">
    <source>
        <dbReference type="ARBA" id="ARBA00023244"/>
    </source>
</evidence>
<dbReference type="RefSeq" id="WP_177717596.1">
    <property type="nucleotide sequence ID" value="NZ_JACRSQ010000001.1"/>
</dbReference>
<dbReference type="HAMAP" id="MF_00260">
    <property type="entry name" value="Porphobil_deam"/>
    <property type="match status" value="1"/>
</dbReference>
<dbReference type="Gene3D" id="3.30.160.40">
    <property type="entry name" value="Porphobilinogen deaminase, C-terminal domain"/>
    <property type="match status" value="1"/>
</dbReference>
<comment type="function">
    <text evidence="1 8">Tetrapolymerization of the monopyrrole PBG into the hydroxymethylbilane pre-uroporphyrinogen in several discrete steps.</text>
</comment>
<dbReference type="EMBL" id="JACRSQ010000001">
    <property type="protein sequence ID" value="MBC8542127.1"/>
    <property type="molecule type" value="Genomic_DNA"/>
</dbReference>
<comment type="catalytic activity">
    <reaction evidence="7 8">
        <text>4 porphobilinogen + H2O = hydroxymethylbilane + 4 NH4(+)</text>
        <dbReference type="Rhea" id="RHEA:13185"/>
        <dbReference type="ChEBI" id="CHEBI:15377"/>
        <dbReference type="ChEBI" id="CHEBI:28938"/>
        <dbReference type="ChEBI" id="CHEBI:57845"/>
        <dbReference type="ChEBI" id="CHEBI:58126"/>
        <dbReference type="EC" id="2.5.1.61"/>
    </reaction>
</comment>
<keyword evidence="6 8" id="KW-0627">Porphyrin biosynthesis</keyword>
<evidence type="ECO:0000256" key="2">
    <source>
        <dbReference type="ARBA" id="ARBA00004735"/>
    </source>
</evidence>
<dbReference type="CDD" id="cd13647">
    <property type="entry name" value="PBP2_PBGD_2"/>
    <property type="match status" value="1"/>
</dbReference>
<evidence type="ECO:0000256" key="8">
    <source>
        <dbReference type="HAMAP-Rule" id="MF_00260"/>
    </source>
</evidence>
<evidence type="ECO:0000256" key="3">
    <source>
        <dbReference type="ARBA" id="ARBA00005638"/>
    </source>
</evidence>
<dbReference type="Pfam" id="PF01379">
    <property type="entry name" value="Porphobil_deam"/>
    <property type="match status" value="1"/>
</dbReference>
<comment type="cofactor">
    <cofactor evidence="8">
        <name>dipyrromethane</name>
        <dbReference type="ChEBI" id="CHEBI:60342"/>
    </cofactor>
    <text evidence="8">Binds 1 dipyrromethane group covalently.</text>
</comment>
<dbReference type="FunFam" id="3.40.190.10:FF:000004">
    <property type="entry name" value="Porphobilinogen deaminase"/>
    <property type="match status" value="1"/>
</dbReference>
<proteinExistence type="inferred from homology"/>
<accession>A0A926DQU5</accession>
<feature type="domain" description="Porphobilinogen deaminase N-terminal" evidence="9">
    <location>
        <begin position="3"/>
        <end position="203"/>
    </location>
</feature>
<dbReference type="PRINTS" id="PR00151">
    <property type="entry name" value="PORPHBDMNASE"/>
</dbReference>
<dbReference type="InterPro" id="IPR022419">
    <property type="entry name" value="Porphobilin_deaminase_cofac_BS"/>
</dbReference>
<organism evidence="11 12">
    <name type="scientific">Bianquea renquensis</name>
    <dbReference type="NCBI Taxonomy" id="2763661"/>
    <lineage>
        <taxon>Bacteria</taxon>
        <taxon>Bacillati</taxon>
        <taxon>Bacillota</taxon>
        <taxon>Clostridia</taxon>
        <taxon>Eubacteriales</taxon>
        <taxon>Bianqueaceae</taxon>
        <taxon>Bianquea</taxon>
    </lineage>
</organism>
<dbReference type="GO" id="GO:0004418">
    <property type="term" value="F:hydroxymethylbilane synthase activity"/>
    <property type="evidence" value="ECO:0007669"/>
    <property type="project" value="UniProtKB-UniRule"/>
</dbReference>
<evidence type="ECO:0000313" key="11">
    <source>
        <dbReference type="EMBL" id="MBC8542127.1"/>
    </source>
</evidence>
<gene>
    <name evidence="8 11" type="primary">hemC</name>
    <name evidence="11" type="ORF">H8730_01000</name>
</gene>
<keyword evidence="5 8" id="KW-0808">Transferase</keyword>
<evidence type="ECO:0000256" key="7">
    <source>
        <dbReference type="ARBA" id="ARBA00048169"/>
    </source>
</evidence>
<comment type="similarity">
    <text evidence="3 8">Belongs to the HMBS family.</text>
</comment>
<comment type="pathway">
    <text evidence="2">Porphyrin-containing compound metabolism; protoporphyrin-IX biosynthesis; coproporphyrinogen-III from 5-aminolevulinate: step 2/4.</text>
</comment>
<dbReference type="PANTHER" id="PTHR11557">
    <property type="entry name" value="PORPHOBILINOGEN DEAMINASE"/>
    <property type="match status" value="1"/>
</dbReference>
<dbReference type="SUPFAM" id="SSF54782">
    <property type="entry name" value="Porphobilinogen deaminase (hydroxymethylbilane synthase), C-terminal domain"/>
    <property type="match status" value="1"/>
</dbReference>
<dbReference type="GO" id="GO:0006782">
    <property type="term" value="P:protoporphyrinogen IX biosynthetic process"/>
    <property type="evidence" value="ECO:0007669"/>
    <property type="project" value="UniProtKB-UniRule"/>
</dbReference>
<evidence type="ECO:0000259" key="9">
    <source>
        <dbReference type="Pfam" id="PF01379"/>
    </source>
</evidence>
<dbReference type="SUPFAM" id="SSF53850">
    <property type="entry name" value="Periplasmic binding protein-like II"/>
    <property type="match status" value="1"/>
</dbReference>
<reference evidence="11" key="1">
    <citation type="submission" date="2020-08" db="EMBL/GenBank/DDBJ databases">
        <title>Genome public.</title>
        <authorList>
            <person name="Liu C."/>
            <person name="Sun Q."/>
        </authorList>
    </citation>
    <scope>NUCLEOTIDE SEQUENCE</scope>
    <source>
        <strain evidence="11">NSJ-32</strain>
    </source>
</reference>
<dbReference type="Gene3D" id="3.40.190.10">
    <property type="entry name" value="Periplasmic binding protein-like II"/>
    <property type="match status" value="2"/>
</dbReference>
<dbReference type="EC" id="2.5.1.61" evidence="8"/>
<dbReference type="GO" id="GO:0005737">
    <property type="term" value="C:cytoplasm"/>
    <property type="evidence" value="ECO:0007669"/>
    <property type="project" value="UniProtKB-UniRule"/>
</dbReference>
<evidence type="ECO:0000256" key="1">
    <source>
        <dbReference type="ARBA" id="ARBA00002869"/>
    </source>
</evidence>
<feature type="domain" description="Porphobilinogen deaminase C-terminal" evidence="10">
    <location>
        <begin position="222"/>
        <end position="288"/>
    </location>
</feature>
<dbReference type="AlphaFoldDB" id="A0A926DQU5"/>
<evidence type="ECO:0000256" key="5">
    <source>
        <dbReference type="ARBA" id="ARBA00022679"/>
    </source>
</evidence>
<evidence type="ECO:0000259" key="10">
    <source>
        <dbReference type="Pfam" id="PF03900"/>
    </source>
</evidence>
<dbReference type="NCBIfam" id="TIGR00212">
    <property type="entry name" value="hemC"/>
    <property type="match status" value="1"/>
</dbReference>
<feature type="modified residue" description="S-(dipyrrolylmethanemethyl)cysteine" evidence="8">
    <location>
        <position position="235"/>
    </location>
</feature>
<dbReference type="Pfam" id="PF03900">
    <property type="entry name" value="Porphobil_deamC"/>
    <property type="match status" value="1"/>
</dbReference>